<dbReference type="GO" id="GO:0009036">
    <property type="term" value="F:type II site-specific deoxyribonuclease activity"/>
    <property type="evidence" value="ECO:0007669"/>
    <property type="project" value="InterPro"/>
</dbReference>
<evidence type="ECO:0000259" key="1">
    <source>
        <dbReference type="Pfam" id="PF09019"/>
    </source>
</evidence>
<dbReference type="InterPro" id="IPR011335">
    <property type="entry name" value="Restrct_endonuc-II-like"/>
</dbReference>
<gene>
    <name evidence="2" type="ordered locus">DVU_2841</name>
</gene>
<dbReference type="InterPro" id="IPR038365">
    <property type="entry name" value="EcoRII_C_sf"/>
</dbReference>
<dbReference type="PaxDb" id="882-DVU_2841"/>
<dbReference type="RefSeq" id="WP_010940107.1">
    <property type="nucleotide sequence ID" value="NC_002937.3"/>
</dbReference>
<keyword evidence="3" id="KW-1185">Reference proteome</keyword>
<evidence type="ECO:0000313" key="2">
    <source>
        <dbReference type="EMBL" id="AAS97313.1"/>
    </source>
</evidence>
<sequence>MRLSDLFLCVAAKRLRAVEAEPARSNQHEFNGVAALRNMLGDDRRTLAARFILLGDDESPLACDGSLTWYDARERHATRTEYRLYFPPCEVMTEAREGDMIVFGLREDGSMLVIIGAAGTTGESQLSWLFGLSPAADGGYAVASPELLEQDIGFAGSYILEELGVEIAAAGDDGQLEHLLSTFGSAFPPTAVFSTYARDSLPHVSSLDDPDGALVAWFEQEERLFRMFERHLVAQRLREGFGEDVDAFTGYALSVLNRRKARAGKALENHVEQVLKDWGVPYTRECRTENNSKPDFIFPGCSEYHQTNFPQDQLRMLAVKSTCKDRWRQVLAEAARVSRKHLLTLEPGISVQQTTEMVDHAVQLVIPRGIQSSFQDAQREELISLGEFVGMAQANLWSS</sequence>
<dbReference type="GO" id="GO:0009307">
    <property type="term" value="P:DNA restriction-modification system"/>
    <property type="evidence" value="ECO:0007669"/>
    <property type="project" value="InterPro"/>
</dbReference>
<dbReference type="AlphaFoldDB" id="Q727L4"/>
<organism evidence="2 3">
    <name type="scientific">Nitratidesulfovibrio vulgaris (strain ATCC 29579 / DSM 644 / CCUG 34227 / NCIMB 8303 / VKM B-1760 / Hildenborough)</name>
    <name type="common">Desulfovibrio vulgaris</name>
    <dbReference type="NCBI Taxonomy" id="882"/>
    <lineage>
        <taxon>Bacteria</taxon>
        <taxon>Pseudomonadati</taxon>
        <taxon>Thermodesulfobacteriota</taxon>
        <taxon>Desulfovibrionia</taxon>
        <taxon>Desulfovibrionales</taxon>
        <taxon>Desulfovibrionaceae</taxon>
        <taxon>Nitratidesulfovibrio</taxon>
    </lineage>
</organism>
<dbReference type="HOGENOM" id="CLU_042008_0_0_7"/>
<dbReference type="Proteomes" id="UP000002194">
    <property type="component" value="Chromosome"/>
</dbReference>
<keyword evidence="2" id="KW-0378">Hydrolase</keyword>
<dbReference type="eggNOG" id="ENOG502Z7XX">
    <property type="taxonomic scope" value="Bacteria"/>
</dbReference>
<evidence type="ECO:0000313" key="3">
    <source>
        <dbReference type="Proteomes" id="UP000002194"/>
    </source>
</evidence>
<dbReference type="Pfam" id="PF09019">
    <property type="entry name" value="EcoRII-C"/>
    <property type="match status" value="1"/>
</dbReference>
<name>Q727L4_NITV2</name>
<dbReference type="SUPFAM" id="SSF52980">
    <property type="entry name" value="Restriction endonuclease-like"/>
    <property type="match status" value="1"/>
</dbReference>
<accession>Q727L4</accession>
<dbReference type="STRING" id="882.DVU_2841"/>
<dbReference type="InterPro" id="IPR015109">
    <property type="entry name" value="Restrct_endonuc_II_EcoRII_C"/>
</dbReference>
<dbReference type="REBASE" id="7928">
    <property type="entry name" value="DvuORF2842P"/>
</dbReference>
<dbReference type="OrthoDB" id="9797574at2"/>
<dbReference type="PATRIC" id="fig|882.5.peg.2565"/>
<reference evidence="2 3" key="1">
    <citation type="journal article" date="2004" name="Nat. Biotechnol.">
        <title>The genome sequence of the anaerobic, sulfate-reducing bacterium Desulfovibrio vulgaris Hildenborough.</title>
        <authorList>
            <person name="Heidelberg J.F."/>
            <person name="Seshadri R."/>
            <person name="Haveman S.A."/>
            <person name="Hemme C.L."/>
            <person name="Paulsen I.T."/>
            <person name="Kolonay J.F."/>
            <person name="Eisen J.A."/>
            <person name="Ward N."/>
            <person name="Methe B."/>
            <person name="Brinkac L.M."/>
            <person name="Daugherty S.C."/>
            <person name="Deboy R.T."/>
            <person name="Dodson R.J."/>
            <person name="Durkin A.S."/>
            <person name="Madupu R."/>
            <person name="Nelson W.C."/>
            <person name="Sullivan S.A."/>
            <person name="Fouts D."/>
            <person name="Haft D.H."/>
            <person name="Selengut J."/>
            <person name="Peterson J.D."/>
            <person name="Davidsen T.M."/>
            <person name="Zafar N."/>
            <person name="Zhou L."/>
            <person name="Radune D."/>
            <person name="Dimitrov G."/>
            <person name="Hance M."/>
            <person name="Tran K."/>
            <person name="Khouri H."/>
            <person name="Gill J."/>
            <person name="Utterback T.R."/>
            <person name="Feldblyum T.V."/>
            <person name="Wall J.D."/>
            <person name="Voordouw G."/>
            <person name="Fraser C.M."/>
        </authorList>
    </citation>
    <scope>NUCLEOTIDE SEQUENCE [LARGE SCALE GENOMIC DNA]</scope>
    <source>
        <strain evidence="3">ATCC 29579 / DSM 644 / NCIMB 8303 / VKM B-1760 / Hildenborough</strain>
    </source>
</reference>
<dbReference type="IntAct" id="Q727L4">
    <property type="interactions" value="1"/>
</dbReference>
<dbReference type="Gene3D" id="3.40.91.80">
    <property type="match status" value="1"/>
</dbReference>
<dbReference type="KEGG" id="dvu:DVU_2841"/>
<keyword evidence="2" id="KW-0255">Endonuclease</keyword>
<dbReference type="GO" id="GO:0003677">
    <property type="term" value="F:DNA binding"/>
    <property type="evidence" value="ECO:0007669"/>
    <property type="project" value="InterPro"/>
</dbReference>
<keyword evidence="2" id="KW-0540">Nuclease</keyword>
<feature type="domain" description="Restriction endonuclease type II EcoRII C-terminal" evidence="1">
    <location>
        <begin position="225"/>
        <end position="389"/>
    </location>
</feature>
<dbReference type="EMBL" id="AE017285">
    <property type="protein sequence ID" value="AAS97313.1"/>
    <property type="molecule type" value="Genomic_DNA"/>
</dbReference>
<dbReference type="EnsemblBacteria" id="AAS97313">
    <property type="protein sequence ID" value="AAS97313"/>
    <property type="gene ID" value="DVU_2841"/>
</dbReference>
<protein>
    <submittedName>
        <fullName evidence="2">Type II restriction endonuclease, putative</fullName>
    </submittedName>
</protein>
<proteinExistence type="predicted"/>